<reference evidence="8" key="1">
    <citation type="submission" date="2020-02" db="EMBL/GenBank/DDBJ databases">
        <authorList>
            <person name="Lichtner F.J."/>
        </authorList>
    </citation>
    <scope>NUCLEOTIDE SEQUENCE</scope>
    <source>
        <strain evidence="8">G10</strain>
    </source>
</reference>
<dbReference type="OrthoDB" id="6612291at2759"/>
<feature type="transmembrane region" description="Helical" evidence="6">
    <location>
        <begin position="303"/>
        <end position="326"/>
    </location>
</feature>
<feature type="transmembrane region" description="Helical" evidence="6">
    <location>
        <begin position="366"/>
        <end position="387"/>
    </location>
</feature>
<keyword evidence="4 6" id="KW-1133">Transmembrane helix</keyword>
<evidence type="ECO:0000259" key="7">
    <source>
        <dbReference type="PROSITE" id="PS50850"/>
    </source>
</evidence>
<feature type="domain" description="Major facilitator superfamily (MFS) profile" evidence="7">
    <location>
        <begin position="43"/>
        <end position="489"/>
    </location>
</feature>
<dbReference type="InterPro" id="IPR005829">
    <property type="entry name" value="Sugar_transporter_CS"/>
</dbReference>
<evidence type="ECO:0000256" key="6">
    <source>
        <dbReference type="SAM" id="Phobius"/>
    </source>
</evidence>
<dbReference type="InterPro" id="IPR036259">
    <property type="entry name" value="MFS_trans_sf"/>
</dbReference>
<dbReference type="AlphaFoldDB" id="A0A9P5KYC3"/>
<feature type="transmembrane region" description="Helical" evidence="6">
    <location>
        <begin position="148"/>
        <end position="168"/>
    </location>
</feature>
<feature type="transmembrane region" description="Helical" evidence="6">
    <location>
        <begin position="95"/>
        <end position="115"/>
    </location>
</feature>
<dbReference type="PROSITE" id="PS50850">
    <property type="entry name" value="MFS"/>
    <property type="match status" value="1"/>
</dbReference>
<keyword evidence="3 6" id="KW-0812">Transmembrane</keyword>
<dbReference type="PANTHER" id="PTHR48022">
    <property type="entry name" value="PLASTIDIC GLUCOSE TRANSPORTER 4"/>
    <property type="match status" value="1"/>
</dbReference>
<protein>
    <recommendedName>
        <fullName evidence="7">Major facilitator superfamily (MFS) profile domain-containing protein</fullName>
    </recommendedName>
</protein>
<proteinExistence type="inferred from homology"/>
<comment type="caution">
    <text evidence="8">The sequence shown here is derived from an EMBL/GenBank/DDBJ whole genome shotgun (WGS) entry which is preliminary data.</text>
</comment>
<evidence type="ECO:0000313" key="9">
    <source>
        <dbReference type="Proteomes" id="UP000701341"/>
    </source>
</evidence>
<feature type="transmembrane region" description="Helical" evidence="6">
    <location>
        <begin position="393"/>
        <end position="423"/>
    </location>
</feature>
<dbReference type="GO" id="GO:0016020">
    <property type="term" value="C:membrane"/>
    <property type="evidence" value="ECO:0007669"/>
    <property type="project" value="UniProtKB-SubCell"/>
</dbReference>
<dbReference type="PANTHER" id="PTHR48022:SF41">
    <property type="entry name" value="MAJOR FACILITATOR SUPERFAMILY (MFS) PROFILE DOMAIN-CONTAINING PROTEIN"/>
    <property type="match status" value="1"/>
</dbReference>
<keyword evidence="9" id="KW-1185">Reference proteome</keyword>
<feature type="transmembrane region" description="Helical" evidence="6">
    <location>
        <begin position="338"/>
        <end position="359"/>
    </location>
</feature>
<evidence type="ECO:0000256" key="5">
    <source>
        <dbReference type="ARBA" id="ARBA00023136"/>
    </source>
</evidence>
<keyword evidence="5 6" id="KW-0472">Membrane</keyword>
<dbReference type="Proteomes" id="UP000701341">
    <property type="component" value="Unassembled WGS sequence"/>
</dbReference>
<feature type="transmembrane region" description="Helical" evidence="6">
    <location>
        <begin position="180"/>
        <end position="200"/>
    </location>
</feature>
<dbReference type="Pfam" id="PF00083">
    <property type="entry name" value="Sugar_tr"/>
    <property type="match status" value="1"/>
</dbReference>
<evidence type="ECO:0000256" key="3">
    <source>
        <dbReference type="ARBA" id="ARBA00022692"/>
    </source>
</evidence>
<dbReference type="SUPFAM" id="SSF103473">
    <property type="entry name" value="MFS general substrate transporter"/>
    <property type="match status" value="1"/>
</dbReference>
<dbReference type="EMBL" id="JAAOZQ010000034">
    <property type="protein sequence ID" value="KAF7524760.1"/>
    <property type="molecule type" value="Genomic_DNA"/>
</dbReference>
<feature type="transmembrane region" description="Helical" evidence="6">
    <location>
        <begin position="467"/>
        <end position="485"/>
    </location>
</feature>
<comment type="similarity">
    <text evidence="2">Belongs to the major facilitator superfamily. Sugar transporter (TC 2.A.1.1) family.</text>
</comment>
<name>A0A9P5KYC3_PENCR</name>
<feature type="transmembrane region" description="Helical" evidence="6">
    <location>
        <begin position="33"/>
        <end position="56"/>
    </location>
</feature>
<dbReference type="PROSITE" id="PS00216">
    <property type="entry name" value="SUGAR_TRANSPORT_1"/>
    <property type="match status" value="1"/>
</dbReference>
<feature type="transmembrane region" description="Helical" evidence="6">
    <location>
        <begin position="435"/>
        <end position="455"/>
    </location>
</feature>
<dbReference type="InterPro" id="IPR050360">
    <property type="entry name" value="MFS_Sugar_Transporters"/>
</dbReference>
<feature type="transmembrane region" description="Helical" evidence="6">
    <location>
        <begin position="122"/>
        <end position="142"/>
    </location>
</feature>
<dbReference type="GO" id="GO:0005351">
    <property type="term" value="F:carbohydrate:proton symporter activity"/>
    <property type="evidence" value="ECO:0007669"/>
    <property type="project" value="TreeGrafter"/>
</dbReference>
<comment type="subcellular location">
    <subcellularLocation>
        <location evidence="1">Membrane</location>
        <topology evidence="1">Multi-pass membrane protein</topology>
    </subcellularLocation>
</comment>
<evidence type="ECO:0000313" key="8">
    <source>
        <dbReference type="EMBL" id="KAF7524760.1"/>
    </source>
</evidence>
<dbReference type="Gene3D" id="1.20.1250.20">
    <property type="entry name" value="MFS general substrate transporter like domains"/>
    <property type="match status" value="1"/>
</dbReference>
<organism evidence="8 9">
    <name type="scientific">Penicillium crustosum</name>
    <name type="common">Blue mold fungus</name>
    <dbReference type="NCBI Taxonomy" id="36656"/>
    <lineage>
        <taxon>Eukaryota</taxon>
        <taxon>Fungi</taxon>
        <taxon>Dikarya</taxon>
        <taxon>Ascomycota</taxon>
        <taxon>Pezizomycotina</taxon>
        <taxon>Eurotiomycetes</taxon>
        <taxon>Eurotiomycetidae</taxon>
        <taxon>Eurotiales</taxon>
        <taxon>Aspergillaceae</taxon>
        <taxon>Penicillium</taxon>
    </lineage>
</organism>
<evidence type="ECO:0000256" key="2">
    <source>
        <dbReference type="ARBA" id="ARBA00010992"/>
    </source>
</evidence>
<evidence type="ECO:0000256" key="1">
    <source>
        <dbReference type="ARBA" id="ARBA00004141"/>
    </source>
</evidence>
<gene>
    <name evidence="8" type="ORF">PCG10_005568</name>
</gene>
<sequence>MADRKDAAEAAEATHIEGTTNESSALNQNALKILWTNPTILFASLFANLGSFMYGFDNTILAMALPMVPFEKQFGTSYSTSAGTSYIIPAHWQSLWNALAQVATGLGSFLVALISDSYGRRMSFFVAGIISAAGIAVLYVSAHPAVFLVGKIINGVALGMAIAAGQTYVAEVSPMKCRGILLSIYIFSLYLGSLIGSIIANSRVNIESDAGYKVMFSIGFIWAGLLVLFAWVVPESPIHWIRKEKVDKARKAFQQLYTERADIASILDEAIQTNNEEQEMRSTTREVGYIDCFRGTNWRRTRIVLYCNGVNQLLGSTFAGNGPYFLVNAGMTSKNATLVSEIGGALNCVSMLVVFYLLTQFTRRSIILWGVSLCAVMFLPMGIAGCFPSSSAALWTIGILMQAVTVLGFAPSIGPAAAVAAEIPQLRLKSKSQSIGFLFNFLFSTIWNAFVPYLFNADEANLGGKMGFIFFATAVFSFAILWYELPETKDITYSQLDHLFHNRVPARQFRSAATEIEAFSNNKA</sequence>
<dbReference type="PROSITE" id="PS00217">
    <property type="entry name" value="SUGAR_TRANSPORT_2"/>
    <property type="match status" value="1"/>
</dbReference>
<feature type="transmembrane region" description="Helical" evidence="6">
    <location>
        <begin position="212"/>
        <end position="233"/>
    </location>
</feature>
<dbReference type="InterPro" id="IPR005828">
    <property type="entry name" value="MFS_sugar_transport-like"/>
</dbReference>
<accession>A0A9P5KYC3</accession>
<dbReference type="InterPro" id="IPR020846">
    <property type="entry name" value="MFS_dom"/>
</dbReference>
<evidence type="ECO:0000256" key="4">
    <source>
        <dbReference type="ARBA" id="ARBA00022989"/>
    </source>
</evidence>